<reference evidence="1 2" key="1">
    <citation type="journal article" date="2014" name="Genome Announc.">
        <title>Draft Genome Sequence of Streptomyces fradiae ATCC 19609, a Strain Highly Sensitive to Antibiotics.</title>
        <authorList>
            <person name="Bekker O.B."/>
            <person name="Klimina K.M."/>
            <person name="Vatlin A.A."/>
            <person name="Zakharevich N.V."/>
            <person name="Kasianov A.S."/>
            <person name="Danilenko V.N."/>
        </authorList>
    </citation>
    <scope>NUCLEOTIDE SEQUENCE [LARGE SCALE GENOMIC DNA]</scope>
    <source>
        <strain evidence="1 2">ATCC 19609</strain>
    </source>
</reference>
<name>A0A3R7H7L6_9ACTN</name>
<organism evidence="1 2">
    <name type="scientific">Streptomyces xinghaiensis</name>
    <dbReference type="NCBI Taxonomy" id="1038928"/>
    <lineage>
        <taxon>Bacteria</taxon>
        <taxon>Bacillati</taxon>
        <taxon>Actinomycetota</taxon>
        <taxon>Actinomycetes</taxon>
        <taxon>Kitasatosporales</taxon>
        <taxon>Streptomycetaceae</taxon>
        <taxon>Streptomyces</taxon>
    </lineage>
</organism>
<dbReference type="OrthoDB" id="8871309at2"/>
<evidence type="ECO:0000313" key="1">
    <source>
        <dbReference type="EMBL" id="RKM91328.1"/>
    </source>
</evidence>
<protein>
    <submittedName>
        <fullName evidence="1">Uncharacterized protein</fullName>
    </submittedName>
</protein>
<dbReference type="Proteomes" id="UP000028058">
    <property type="component" value="Unassembled WGS sequence"/>
</dbReference>
<dbReference type="EMBL" id="JNAD02000018">
    <property type="protein sequence ID" value="RKM91328.1"/>
    <property type="molecule type" value="Genomic_DNA"/>
</dbReference>
<accession>A0A3R7H7L6</accession>
<gene>
    <name evidence="1" type="ORF">SFRA_029855</name>
</gene>
<dbReference type="InterPro" id="IPR003386">
    <property type="entry name" value="LACT/PDAT_acylTrfase"/>
</dbReference>
<comment type="caution">
    <text evidence="1">The sequence shown here is derived from an EMBL/GenBank/DDBJ whole genome shotgun (WGS) entry which is preliminary data.</text>
</comment>
<dbReference type="InterPro" id="IPR029058">
    <property type="entry name" value="AB_hydrolase_fold"/>
</dbReference>
<dbReference type="Gene3D" id="3.40.50.1820">
    <property type="entry name" value="alpha/beta hydrolase"/>
    <property type="match status" value="1"/>
</dbReference>
<evidence type="ECO:0000313" key="2">
    <source>
        <dbReference type="Proteomes" id="UP000028058"/>
    </source>
</evidence>
<dbReference type="Pfam" id="PF02450">
    <property type="entry name" value="LCAT"/>
    <property type="match status" value="1"/>
</dbReference>
<sequence>MWGPSPGALRRGITTFAGSVKALQLPKDIGDGHPGDGVVPTGLVPSLHAIPGVWPLVDGYSDLLGWLERTFTLRRALPGDRSDTPVNLVEFAYDWRLSCRYNAGRLAVRVDEALGRWRATAPHRADAQVRLVCHSMGGLVGRYWVECLGGADVTRQIITLGTPHRGSIGALESLVNGHRVGWRLLGADLTAFSRRLPSIHQLTPDYACLESPGGLRYPRELTTALDGVDPDLLTDACRFHEEIRAAARKRVEQGGSDRLCLPVVGVRQPTPTTAALDDGRLRLIESIEGKNEGGDGRVPRFAAYPAELALDDTATVRSSFANHGAIKGHPGVREDLYNWLAPAPAFYRGSLPAYPLSVRVPDYLSAGEPLRAQAEAATARQGADELSVRATVTAEDGTISASRTLRNLGGGRYDGILRGLAPGAYAVSLHAAGDEPATAVTALTLILEGDA</sequence>
<dbReference type="SUPFAM" id="SSF53474">
    <property type="entry name" value="alpha/beta-Hydrolases"/>
    <property type="match status" value="1"/>
</dbReference>
<dbReference type="AlphaFoldDB" id="A0A3R7H7L6"/>
<dbReference type="GO" id="GO:0006629">
    <property type="term" value="P:lipid metabolic process"/>
    <property type="evidence" value="ECO:0007669"/>
    <property type="project" value="InterPro"/>
</dbReference>
<keyword evidence="2" id="KW-1185">Reference proteome</keyword>
<proteinExistence type="predicted"/>
<dbReference type="GO" id="GO:0008374">
    <property type="term" value="F:O-acyltransferase activity"/>
    <property type="evidence" value="ECO:0007669"/>
    <property type="project" value="InterPro"/>
</dbReference>